<keyword evidence="5" id="KW-0547">Nucleotide-binding</keyword>
<dbReference type="Proteomes" id="UP000043763">
    <property type="component" value="Unassembled WGS sequence"/>
</dbReference>
<keyword evidence="6 12" id="KW-0067">ATP-binding</keyword>
<evidence type="ECO:0000256" key="4">
    <source>
        <dbReference type="ARBA" id="ARBA00022692"/>
    </source>
</evidence>
<name>A0A0G4K426_9SPIR</name>
<feature type="transmembrane region" description="Helical" evidence="9">
    <location>
        <begin position="160"/>
        <end position="180"/>
    </location>
</feature>
<dbReference type="InterPro" id="IPR003593">
    <property type="entry name" value="AAA+_ATPase"/>
</dbReference>
<evidence type="ECO:0000256" key="2">
    <source>
        <dbReference type="ARBA" id="ARBA00022448"/>
    </source>
</evidence>
<feature type="transmembrane region" description="Helical" evidence="9">
    <location>
        <begin position="272"/>
        <end position="292"/>
    </location>
</feature>
<dbReference type="InterPro" id="IPR027417">
    <property type="entry name" value="P-loop_NTPase"/>
</dbReference>
<keyword evidence="8 9" id="KW-0472">Membrane</keyword>
<dbReference type="PROSITE" id="PS50929">
    <property type="entry name" value="ABC_TM1F"/>
    <property type="match status" value="1"/>
</dbReference>
<keyword evidence="4 9" id="KW-0812">Transmembrane</keyword>
<dbReference type="InterPro" id="IPR039421">
    <property type="entry name" value="Type_1_exporter"/>
</dbReference>
<evidence type="ECO:0000313" key="12">
    <source>
        <dbReference type="EMBL" id="CRF31825.1"/>
    </source>
</evidence>
<dbReference type="EMBL" id="CVLB01000001">
    <property type="protein sequence ID" value="CRF31825.1"/>
    <property type="molecule type" value="Genomic_DNA"/>
</dbReference>
<protein>
    <submittedName>
        <fullName evidence="12">Uncharacterized ABC transporter ATP-binding protein HI_0663</fullName>
    </submittedName>
</protein>
<reference evidence="13" key="1">
    <citation type="submission" date="2015-04" db="EMBL/GenBank/DDBJ databases">
        <authorList>
            <person name="Mushtaq Mamoona"/>
        </authorList>
    </citation>
    <scope>NUCLEOTIDE SEQUENCE [LARGE SCALE GENOMIC DNA]</scope>
    <source>
        <strain evidence="13">AN4859/03</strain>
    </source>
</reference>
<dbReference type="AlphaFoldDB" id="A0A0G4K426"/>
<organism evidence="12 13">
    <name type="scientific">Brachyspira suanatina</name>
    <dbReference type="NCBI Taxonomy" id="381802"/>
    <lineage>
        <taxon>Bacteria</taxon>
        <taxon>Pseudomonadati</taxon>
        <taxon>Spirochaetota</taxon>
        <taxon>Spirochaetia</taxon>
        <taxon>Brachyspirales</taxon>
        <taxon>Brachyspiraceae</taxon>
        <taxon>Brachyspira</taxon>
    </lineage>
</organism>
<evidence type="ECO:0000256" key="8">
    <source>
        <dbReference type="ARBA" id="ARBA00023136"/>
    </source>
</evidence>
<feature type="transmembrane region" description="Helical" evidence="9">
    <location>
        <begin position="137"/>
        <end position="154"/>
    </location>
</feature>
<keyword evidence="2" id="KW-0813">Transport</keyword>
<dbReference type="Pfam" id="PF00664">
    <property type="entry name" value="ABC_membrane"/>
    <property type="match status" value="1"/>
</dbReference>
<dbReference type="InterPro" id="IPR036640">
    <property type="entry name" value="ABC1_TM_sf"/>
</dbReference>
<sequence>MINKRLISLMGNAKKYIAWHVIIQLVNLALNITAVIFMADIIQKASQGNVLKEDILKVAIAIFVIVILRFRFNILMANMSYHASGRVKQTLREKMYSKLLTLGSRYKEKFSTSEIVQISMEGVDQLETYFGRYLPQFFYSMIAPIVLFCVLSTISVKSAVILLICVPLIPISIIAIVQIAKRILKKYWGSYSDLGEIFLEDVQGLTTLKIYKADEKKNEEMNIEAEKFRIATMNLLFMQLNSTTIMDIIAYGGAALGVIISVLEYMKGNINLAGTFTIIMLSAEFFIPLRLLGSFFHIAMNGISASDKMFEILDMEEDDKRVNNINKENEEITFKDVSFAYNKDKTILKNINMTIKEKSFVSIVGVSGSGKSTIAGLISLKNENYKGSIKIGDIELDTINKDDLYKKIVVVDHNSYLFEGTVYDNLKMAGNTITEKQMNEALKKVELYDFLQTENGLNTIIMEKAANLSGGQRQRLALARAILFNADIYIFDEATSNVDVESEESIMQIIRDIAKEKTVILISHRLYNCIPSDHIYFLKDGIIMEEGTHNKLMNLNGEYAKIYNEQSNLESITKGESLSIAI</sequence>
<evidence type="ECO:0000256" key="1">
    <source>
        <dbReference type="ARBA" id="ARBA00004651"/>
    </source>
</evidence>
<feature type="transmembrane region" description="Helical" evidence="9">
    <location>
        <begin position="55"/>
        <end position="72"/>
    </location>
</feature>
<dbReference type="PROSITE" id="PS00211">
    <property type="entry name" value="ABC_TRANSPORTER_1"/>
    <property type="match status" value="1"/>
</dbReference>
<dbReference type="InterPro" id="IPR011527">
    <property type="entry name" value="ABC1_TM_dom"/>
</dbReference>
<proteinExistence type="predicted"/>
<dbReference type="SMART" id="SM00382">
    <property type="entry name" value="AAA"/>
    <property type="match status" value="1"/>
</dbReference>
<evidence type="ECO:0000256" key="9">
    <source>
        <dbReference type="SAM" id="Phobius"/>
    </source>
</evidence>
<dbReference type="Pfam" id="PF00005">
    <property type="entry name" value="ABC_tran"/>
    <property type="match status" value="1"/>
</dbReference>
<keyword evidence="7 9" id="KW-1133">Transmembrane helix</keyword>
<evidence type="ECO:0000256" key="5">
    <source>
        <dbReference type="ARBA" id="ARBA00022741"/>
    </source>
</evidence>
<dbReference type="Gene3D" id="3.40.50.300">
    <property type="entry name" value="P-loop containing nucleotide triphosphate hydrolases"/>
    <property type="match status" value="1"/>
</dbReference>
<dbReference type="FunFam" id="3.40.50.300:FF:000854">
    <property type="entry name" value="Multidrug ABC transporter ATP-binding protein"/>
    <property type="match status" value="1"/>
</dbReference>
<evidence type="ECO:0000256" key="6">
    <source>
        <dbReference type="ARBA" id="ARBA00022840"/>
    </source>
</evidence>
<dbReference type="InterPro" id="IPR017871">
    <property type="entry name" value="ABC_transporter-like_CS"/>
</dbReference>
<feature type="domain" description="ABC transporter" evidence="10">
    <location>
        <begin position="332"/>
        <end position="565"/>
    </location>
</feature>
<dbReference type="OrthoDB" id="9762778at2"/>
<dbReference type="SUPFAM" id="SSF90123">
    <property type="entry name" value="ABC transporter transmembrane region"/>
    <property type="match status" value="1"/>
</dbReference>
<dbReference type="InterPro" id="IPR003439">
    <property type="entry name" value="ABC_transporter-like_ATP-bd"/>
</dbReference>
<dbReference type="GO" id="GO:0015421">
    <property type="term" value="F:ABC-type oligopeptide transporter activity"/>
    <property type="evidence" value="ECO:0007669"/>
    <property type="project" value="TreeGrafter"/>
</dbReference>
<accession>A0A0G4K426</accession>
<evidence type="ECO:0000313" key="13">
    <source>
        <dbReference type="Proteomes" id="UP000043763"/>
    </source>
</evidence>
<dbReference type="GO" id="GO:0016887">
    <property type="term" value="F:ATP hydrolysis activity"/>
    <property type="evidence" value="ECO:0007669"/>
    <property type="project" value="InterPro"/>
</dbReference>
<gene>
    <name evidence="12" type="ORF">BRSU_0398</name>
</gene>
<dbReference type="GO" id="GO:0005886">
    <property type="term" value="C:plasma membrane"/>
    <property type="evidence" value="ECO:0007669"/>
    <property type="project" value="UniProtKB-SubCell"/>
</dbReference>
<dbReference type="Gene3D" id="1.20.1560.10">
    <property type="entry name" value="ABC transporter type 1, transmembrane domain"/>
    <property type="match status" value="1"/>
</dbReference>
<evidence type="ECO:0000256" key="7">
    <source>
        <dbReference type="ARBA" id="ARBA00022989"/>
    </source>
</evidence>
<evidence type="ECO:0000259" key="10">
    <source>
        <dbReference type="PROSITE" id="PS50893"/>
    </source>
</evidence>
<dbReference type="SUPFAM" id="SSF52540">
    <property type="entry name" value="P-loop containing nucleoside triphosphate hydrolases"/>
    <property type="match status" value="1"/>
</dbReference>
<dbReference type="CDD" id="cd18781">
    <property type="entry name" value="ABC_6TM_AarD_CydDC_like"/>
    <property type="match status" value="1"/>
</dbReference>
<dbReference type="PANTHER" id="PTHR43394">
    <property type="entry name" value="ATP-DEPENDENT PERMEASE MDL1, MITOCHONDRIAL"/>
    <property type="match status" value="1"/>
</dbReference>
<dbReference type="PROSITE" id="PS50893">
    <property type="entry name" value="ABC_TRANSPORTER_2"/>
    <property type="match status" value="1"/>
</dbReference>
<keyword evidence="13" id="KW-1185">Reference proteome</keyword>
<feature type="domain" description="ABC transmembrane type-1" evidence="11">
    <location>
        <begin position="21"/>
        <end position="301"/>
    </location>
</feature>
<comment type="subcellular location">
    <subcellularLocation>
        <location evidence="1">Cell membrane</location>
        <topology evidence="1">Multi-pass membrane protein</topology>
    </subcellularLocation>
</comment>
<keyword evidence="3" id="KW-1003">Cell membrane</keyword>
<feature type="transmembrane region" description="Helical" evidence="9">
    <location>
        <begin position="21"/>
        <end position="43"/>
    </location>
</feature>
<evidence type="ECO:0000256" key="3">
    <source>
        <dbReference type="ARBA" id="ARBA00022475"/>
    </source>
</evidence>
<evidence type="ECO:0000259" key="11">
    <source>
        <dbReference type="PROSITE" id="PS50929"/>
    </source>
</evidence>
<dbReference type="GO" id="GO:0005524">
    <property type="term" value="F:ATP binding"/>
    <property type="evidence" value="ECO:0007669"/>
    <property type="project" value="UniProtKB-KW"/>
</dbReference>
<dbReference type="PANTHER" id="PTHR43394:SF1">
    <property type="entry name" value="ATP-BINDING CASSETTE SUB-FAMILY B MEMBER 10, MITOCHONDRIAL"/>
    <property type="match status" value="1"/>
</dbReference>
<feature type="transmembrane region" description="Helical" evidence="9">
    <location>
        <begin position="248"/>
        <end position="266"/>
    </location>
</feature>
<dbReference type="RefSeq" id="WP_048593544.1">
    <property type="nucleotide sequence ID" value="NZ_CVLB01000001.1"/>
</dbReference>